<dbReference type="InterPro" id="IPR023577">
    <property type="entry name" value="CYTH_domain"/>
</dbReference>
<organism evidence="2 3">
    <name type="scientific">Mesobacillus foraminis</name>
    <dbReference type="NCBI Taxonomy" id="279826"/>
    <lineage>
        <taxon>Bacteria</taxon>
        <taxon>Bacillati</taxon>
        <taxon>Bacillota</taxon>
        <taxon>Bacilli</taxon>
        <taxon>Bacillales</taxon>
        <taxon>Bacillaceae</taxon>
        <taxon>Mesobacillus</taxon>
    </lineage>
</organism>
<dbReference type="InterPro" id="IPR009195">
    <property type="entry name" value="Uncharacterised_YjbK"/>
</dbReference>
<proteinExistence type="predicted"/>
<dbReference type="AlphaFoldDB" id="A0A4R2BMH8"/>
<feature type="domain" description="CYTH" evidence="1">
    <location>
        <begin position="4"/>
        <end position="192"/>
    </location>
</feature>
<evidence type="ECO:0000259" key="1">
    <source>
        <dbReference type="PROSITE" id="PS51707"/>
    </source>
</evidence>
<name>A0A4R2BMH8_9BACI</name>
<accession>A0A4R2BMH8</accession>
<dbReference type="PROSITE" id="PS51707">
    <property type="entry name" value="CYTH"/>
    <property type="match status" value="1"/>
</dbReference>
<reference evidence="2 3" key="1">
    <citation type="journal article" date="2015" name="Stand. Genomic Sci.">
        <title>Genomic Encyclopedia of Bacterial and Archaeal Type Strains, Phase III: the genomes of soil and plant-associated and newly described type strains.</title>
        <authorList>
            <person name="Whitman W.B."/>
            <person name="Woyke T."/>
            <person name="Klenk H.P."/>
            <person name="Zhou Y."/>
            <person name="Lilburn T.G."/>
            <person name="Beck B.J."/>
            <person name="De Vos P."/>
            <person name="Vandamme P."/>
            <person name="Eisen J.A."/>
            <person name="Garrity G."/>
            <person name="Hugenholtz P."/>
            <person name="Kyrpides N.C."/>
        </authorList>
    </citation>
    <scope>NUCLEOTIDE SEQUENCE [LARGE SCALE GENOMIC DNA]</scope>
    <source>
        <strain evidence="2 3">CV53</strain>
    </source>
</reference>
<dbReference type="Gene3D" id="2.40.320.10">
    <property type="entry name" value="Hypothetical Protein Pfu-838710-001"/>
    <property type="match status" value="1"/>
</dbReference>
<dbReference type="CDD" id="cd07762">
    <property type="entry name" value="CYTH-like_Pase_1"/>
    <property type="match status" value="1"/>
</dbReference>
<evidence type="ECO:0000313" key="3">
    <source>
        <dbReference type="Proteomes" id="UP000295689"/>
    </source>
</evidence>
<dbReference type="Pfam" id="PF01928">
    <property type="entry name" value="CYTH"/>
    <property type="match status" value="1"/>
</dbReference>
<dbReference type="PIRSF" id="PIRSF012526">
    <property type="entry name" value="CYTH_UCP012526"/>
    <property type="match status" value="1"/>
</dbReference>
<evidence type="ECO:0000313" key="2">
    <source>
        <dbReference type="EMBL" id="TCN27853.1"/>
    </source>
</evidence>
<sequence length="194" mass="22579">MSQEIEIEFKNLLTKEEFLQIQHFFDFKPEDFHVQINHYFDTADFYLKDNGCALRIREKNGRFELTLKQPAPTGLLETSQTLSASESKEVMETNLLPKGPVKGAVNQLSEDVEGFLYFGSLTTERAEKNYQGGLVVLDHSSYLNTEDYEIEFEVAEEKKGQEVFESLLQQLKIPIRKTDNKIMRFYKRKYDIGT</sequence>
<keyword evidence="3" id="KW-1185">Reference proteome</keyword>
<dbReference type="InterPro" id="IPR033469">
    <property type="entry name" value="CYTH-like_dom_sf"/>
</dbReference>
<dbReference type="RefSeq" id="WP_132000860.1">
    <property type="nucleotide sequence ID" value="NZ_JABUHM010000006.1"/>
</dbReference>
<protein>
    <submittedName>
        <fullName evidence="2">Uncharacterized protein YjbK</fullName>
    </submittedName>
</protein>
<dbReference type="Proteomes" id="UP000295689">
    <property type="component" value="Unassembled WGS sequence"/>
</dbReference>
<comment type="caution">
    <text evidence="2">The sequence shown here is derived from an EMBL/GenBank/DDBJ whole genome shotgun (WGS) entry which is preliminary data.</text>
</comment>
<gene>
    <name evidence="2" type="ORF">EV146_101181</name>
</gene>
<dbReference type="SUPFAM" id="SSF55154">
    <property type="entry name" value="CYTH-like phosphatases"/>
    <property type="match status" value="1"/>
</dbReference>
<dbReference type="SMART" id="SM01118">
    <property type="entry name" value="CYTH"/>
    <property type="match status" value="1"/>
</dbReference>
<dbReference type="EMBL" id="SLVV01000001">
    <property type="protein sequence ID" value="TCN27853.1"/>
    <property type="molecule type" value="Genomic_DNA"/>
</dbReference>